<evidence type="ECO:0000256" key="2">
    <source>
        <dbReference type="SAM" id="Phobius"/>
    </source>
</evidence>
<proteinExistence type="predicted"/>
<dbReference type="EMBL" id="BRPK01000007">
    <property type="protein sequence ID" value="GLB39669.1"/>
    <property type="molecule type" value="Genomic_DNA"/>
</dbReference>
<feature type="compositionally biased region" description="Basic residues" evidence="1">
    <location>
        <begin position="36"/>
        <end position="47"/>
    </location>
</feature>
<comment type="caution">
    <text evidence="3">The sequence shown here is derived from an EMBL/GenBank/DDBJ whole genome shotgun (WGS) entry which is preliminary data.</text>
</comment>
<accession>A0A9P3ULU0</accession>
<keyword evidence="2" id="KW-0812">Transmembrane</keyword>
<organism evidence="3 4">
    <name type="scientific">Lyophyllum shimeji</name>
    <name type="common">Hon-shimeji</name>
    <name type="synonym">Tricholoma shimeji</name>
    <dbReference type="NCBI Taxonomy" id="47721"/>
    <lineage>
        <taxon>Eukaryota</taxon>
        <taxon>Fungi</taxon>
        <taxon>Dikarya</taxon>
        <taxon>Basidiomycota</taxon>
        <taxon>Agaricomycotina</taxon>
        <taxon>Agaricomycetes</taxon>
        <taxon>Agaricomycetidae</taxon>
        <taxon>Agaricales</taxon>
        <taxon>Tricholomatineae</taxon>
        <taxon>Lyophyllaceae</taxon>
        <taxon>Lyophyllum</taxon>
    </lineage>
</organism>
<feature type="transmembrane region" description="Helical" evidence="2">
    <location>
        <begin position="129"/>
        <end position="148"/>
    </location>
</feature>
<protein>
    <submittedName>
        <fullName evidence="3">Uncharacterized protein</fullName>
    </submittedName>
</protein>
<dbReference type="Proteomes" id="UP001063166">
    <property type="component" value="Unassembled WGS sequence"/>
</dbReference>
<keyword evidence="2" id="KW-0472">Membrane</keyword>
<feature type="compositionally biased region" description="Pro residues" evidence="1">
    <location>
        <begin position="52"/>
        <end position="68"/>
    </location>
</feature>
<keyword evidence="4" id="KW-1185">Reference proteome</keyword>
<sequence>MWPARSKHRVSPSCASAPAPTPTSTPAPLPTPTSRLRPRHIRARAHARATPVPLPTPTPTPAPLPTPHPRPRPCHAHVHARATPTSAPVPTPVPTPAPVLPCDSAIYNCHTTVVPSGGRTMRGRQCNTYVLITLLYFCCAYGLVISAGCTTSFMARHGRCAYEVGCRLQAVEARCSPGRKQPLRHPSASPCGSRRTPLMREAPPTLALDYTSSTLAFATQTTSCRTCTTPSSSIASHFRRPRARREPAGKQVPLHEHGLGERAALLCHALFVVQRRLLHPGLIRRLALPALLDGVLYARRCCANHALPCADLHDALFIRPAPLPAFRLSRP</sequence>
<feature type="region of interest" description="Disordered" evidence="1">
    <location>
        <begin position="1"/>
        <end position="76"/>
    </location>
</feature>
<reference evidence="3" key="1">
    <citation type="submission" date="2022-07" db="EMBL/GenBank/DDBJ databases">
        <title>The genome of Lyophyllum shimeji provides insight into the initial evolution of ectomycorrhizal fungal genome.</title>
        <authorList>
            <person name="Kobayashi Y."/>
            <person name="Shibata T."/>
            <person name="Hirakawa H."/>
            <person name="Shigenobu S."/>
            <person name="Nishiyama T."/>
            <person name="Yamada A."/>
            <person name="Hasebe M."/>
            <person name="Kawaguchi M."/>
        </authorList>
    </citation>
    <scope>NUCLEOTIDE SEQUENCE</scope>
    <source>
        <strain evidence="3">AT787</strain>
    </source>
</reference>
<gene>
    <name evidence="3" type="ORF">LshimejAT787_0701790</name>
</gene>
<keyword evidence="2" id="KW-1133">Transmembrane helix</keyword>
<evidence type="ECO:0000313" key="4">
    <source>
        <dbReference type="Proteomes" id="UP001063166"/>
    </source>
</evidence>
<dbReference type="AlphaFoldDB" id="A0A9P3ULU0"/>
<evidence type="ECO:0000256" key="1">
    <source>
        <dbReference type="SAM" id="MobiDB-lite"/>
    </source>
</evidence>
<evidence type="ECO:0000313" key="3">
    <source>
        <dbReference type="EMBL" id="GLB39669.1"/>
    </source>
</evidence>
<name>A0A9P3ULU0_LYOSH</name>
<feature type="compositionally biased region" description="Basic residues" evidence="1">
    <location>
        <begin position="1"/>
        <end position="10"/>
    </location>
</feature>
<feature type="compositionally biased region" description="Pro residues" evidence="1">
    <location>
        <begin position="19"/>
        <end position="31"/>
    </location>
</feature>